<reference evidence="1 2" key="1">
    <citation type="submission" date="2023-07" db="EMBL/GenBank/DDBJ databases">
        <title>Sorghum-associated microbial communities from plants grown in Nebraska, USA.</title>
        <authorList>
            <person name="Schachtman D."/>
        </authorList>
    </citation>
    <scope>NUCLEOTIDE SEQUENCE [LARGE SCALE GENOMIC DNA]</scope>
    <source>
        <strain evidence="1 2">2980</strain>
    </source>
</reference>
<name>A0ABU1SAC3_9MICO</name>
<comment type="caution">
    <text evidence="1">The sequence shown here is derived from an EMBL/GenBank/DDBJ whole genome shotgun (WGS) entry which is preliminary data.</text>
</comment>
<dbReference type="Proteomes" id="UP001259347">
    <property type="component" value="Unassembled WGS sequence"/>
</dbReference>
<sequence length="140" mass="15706">MSADVVGPGDLHVDEFVRILRALEPHLPISDAYEKDCPQRQGSWWTSQQEHMVRWFSSQKGLGSGAFTRSIPNTSARRTYNRMLAPAAFLWMAEALGESADVVQAAADAARAEPNARKRPGLLRRHLPWARIDELARGKR</sequence>
<evidence type="ECO:0000313" key="2">
    <source>
        <dbReference type="Proteomes" id="UP001259347"/>
    </source>
</evidence>
<gene>
    <name evidence="1" type="ORF">J2Y69_001143</name>
</gene>
<proteinExistence type="predicted"/>
<keyword evidence="2" id="KW-1185">Reference proteome</keyword>
<protein>
    <submittedName>
        <fullName evidence="1">Uncharacterized protein</fullName>
    </submittedName>
</protein>
<dbReference type="RefSeq" id="WP_310018476.1">
    <property type="nucleotide sequence ID" value="NZ_JAVDUM010000004.1"/>
</dbReference>
<organism evidence="1 2">
    <name type="scientific">Microbacterium resistens</name>
    <dbReference type="NCBI Taxonomy" id="156977"/>
    <lineage>
        <taxon>Bacteria</taxon>
        <taxon>Bacillati</taxon>
        <taxon>Actinomycetota</taxon>
        <taxon>Actinomycetes</taxon>
        <taxon>Micrococcales</taxon>
        <taxon>Microbacteriaceae</taxon>
        <taxon>Microbacterium</taxon>
    </lineage>
</organism>
<dbReference type="EMBL" id="JAVDUM010000004">
    <property type="protein sequence ID" value="MDR6866550.1"/>
    <property type="molecule type" value="Genomic_DNA"/>
</dbReference>
<evidence type="ECO:0000313" key="1">
    <source>
        <dbReference type="EMBL" id="MDR6866550.1"/>
    </source>
</evidence>
<accession>A0ABU1SAC3</accession>